<feature type="non-terminal residue" evidence="4">
    <location>
        <position position="231"/>
    </location>
</feature>
<evidence type="ECO:0000313" key="4">
    <source>
        <dbReference type="EMBL" id="HIZ64378.1"/>
    </source>
</evidence>
<protein>
    <submittedName>
        <fullName evidence="4">DUF1624 domain-containing protein</fullName>
    </submittedName>
</protein>
<dbReference type="Pfam" id="PF07786">
    <property type="entry name" value="HGSNAT_cat"/>
    <property type="match status" value="1"/>
</dbReference>
<feature type="compositionally biased region" description="Basic and acidic residues" evidence="1">
    <location>
        <begin position="25"/>
        <end position="34"/>
    </location>
</feature>
<reference evidence="4" key="1">
    <citation type="journal article" date="2021" name="PeerJ">
        <title>Extensive microbial diversity within the chicken gut microbiome revealed by metagenomics and culture.</title>
        <authorList>
            <person name="Gilroy R."/>
            <person name="Ravi A."/>
            <person name="Getino M."/>
            <person name="Pursley I."/>
            <person name="Horton D.L."/>
            <person name="Alikhan N.F."/>
            <person name="Baker D."/>
            <person name="Gharbi K."/>
            <person name="Hall N."/>
            <person name="Watson M."/>
            <person name="Adriaenssens E.M."/>
            <person name="Foster-Nyarko E."/>
            <person name="Jarju S."/>
            <person name="Secka A."/>
            <person name="Antonio M."/>
            <person name="Oren A."/>
            <person name="Chaudhuri R.R."/>
            <person name="La Ragione R."/>
            <person name="Hildebrand F."/>
            <person name="Pallen M.J."/>
        </authorList>
    </citation>
    <scope>NUCLEOTIDE SEQUENCE</scope>
    <source>
        <strain evidence="4">1068</strain>
    </source>
</reference>
<gene>
    <name evidence="4" type="ORF">H9809_00500</name>
</gene>
<feature type="transmembrane region" description="Helical" evidence="2">
    <location>
        <begin position="83"/>
        <end position="101"/>
    </location>
</feature>
<name>A0A9D2FNB1_9FIRM</name>
<feature type="transmembrane region" description="Helical" evidence="2">
    <location>
        <begin position="43"/>
        <end position="63"/>
    </location>
</feature>
<dbReference type="AlphaFoldDB" id="A0A9D2FNB1"/>
<proteinExistence type="predicted"/>
<feature type="compositionally biased region" description="Basic residues" evidence="1">
    <location>
        <begin position="1"/>
        <end position="12"/>
    </location>
</feature>
<comment type="caution">
    <text evidence="4">The sequence shown here is derived from an EMBL/GenBank/DDBJ whole genome shotgun (WGS) entry which is preliminary data.</text>
</comment>
<sequence>MRQEGKKKRKKEEKRESSAEQVMLQEREDSREKAEKGRQKERYYLVDSFRGFALVNMVLYHFLYDVFIIYGKNPGWLESIWTFVWQQGICWSFIGAAGFSWRFGRKNNLKRGLLLNFLGLAITGVTWFFMPEETIFFGILNFMGCAVLLTIPVSHILERIPASAGLAGCMALFYVFYPVSAGFLKAGPFLWQLPEKLYSGALTILGMPGPGFYSSDYFPVLPWIFLFWAGY</sequence>
<evidence type="ECO:0000256" key="1">
    <source>
        <dbReference type="SAM" id="MobiDB-lite"/>
    </source>
</evidence>
<dbReference type="InterPro" id="IPR012429">
    <property type="entry name" value="HGSNAT_cat"/>
</dbReference>
<dbReference type="EMBL" id="DXBG01000015">
    <property type="protein sequence ID" value="HIZ64378.1"/>
    <property type="molecule type" value="Genomic_DNA"/>
</dbReference>
<keyword evidence="2" id="KW-0472">Membrane</keyword>
<feature type="transmembrane region" description="Helical" evidence="2">
    <location>
        <begin position="113"/>
        <end position="130"/>
    </location>
</feature>
<keyword evidence="2" id="KW-1133">Transmembrane helix</keyword>
<evidence type="ECO:0000256" key="2">
    <source>
        <dbReference type="SAM" id="Phobius"/>
    </source>
</evidence>
<reference evidence="4" key="2">
    <citation type="submission" date="2021-04" db="EMBL/GenBank/DDBJ databases">
        <authorList>
            <person name="Gilroy R."/>
        </authorList>
    </citation>
    <scope>NUCLEOTIDE SEQUENCE</scope>
    <source>
        <strain evidence="4">1068</strain>
    </source>
</reference>
<feature type="transmembrane region" description="Helical" evidence="2">
    <location>
        <begin position="136"/>
        <end position="157"/>
    </location>
</feature>
<organism evidence="4 5">
    <name type="scientific">Candidatus Blautia pullicola</name>
    <dbReference type="NCBI Taxonomy" id="2838498"/>
    <lineage>
        <taxon>Bacteria</taxon>
        <taxon>Bacillati</taxon>
        <taxon>Bacillota</taxon>
        <taxon>Clostridia</taxon>
        <taxon>Lachnospirales</taxon>
        <taxon>Lachnospiraceae</taxon>
        <taxon>Blautia</taxon>
    </lineage>
</organism>
<dbReference type="InterPro" id="IPR036259">
    <property type="entry name" value="MFS_trans_sf"/>
</dbReference>
<feature type="domain" description="Heparan-alpha-glucosaminide N-acetyltransferase catalytic" evidence="3">
    <location>
        <begin position="42"/>
        <end position="231"/>
    </location>
</feature>
<dbReference type="SUPFAM" id="SSF103473">
    <property type="entry name" value="MFS general substrate transporter"/>
    <property type="match status" value="1"/>
</dbReference>
<keyword evidence="2" id="KW-0812">Transmembrane</keyword>
<feature type="transmembrane region" description="Helical" evidence="2">
    <location>
        <begin position="169"/>
        <end position="191"/>
    </location>
</feature>
<feature type="transmembrane region" description="Helical" evidence="2">
    <location>
        <begin position="211"/>
        <end position="229"/>
    </location>
</feature>
<accession>A0A9D2FNB1</accession>
<dbReference type="Proteomes" id="UP000824056">
    <property type="component" value="Unassembled WGS sequence"/>
</dbReference>
<feature type="region of interest" description="Disordered" evidence="1">
    <location>
        <begin position="1"/>
        <end position="34"/>
    </location>
</feature>
<evidence type="ECO:0000313" key="5">
    <source>
        <dbReference type="Proteomes" id="UP000824056"/>
    </source>
</evidence>
<evidence type="ECO:0000259" key="3">
    <source>
        <dbReference type="Pfam" id="PF07786"/>
    </source>
</evidence>